<proteinExistence type="predicted"/>
<organism evidence="1 2">
    <name type="scientific">Trichonephila clavipes</name>
    <name type="common">Golden silk orbweaver</name>
    <name type="synonym">Nephila clavipes</name>
    <dbReference type="NCBI Taxonomy" id="2585209"/>
    <lineage>
        <taxon>Eukaryota</taxon>
        <taxon>Metazoa</taxon>
        <taxon>Ecdysozoa</taxon>
        <taxon>Arthropoda</taxon>
        <taxon>Chelicerata</taxon>
        <taxon>Arachnida</taxon>
        <taxon>Araneae</taxon>
        <taxon>Araneomorphae</taxon>
        <taxon>Entelegynae</taxon>
        <taxon>Araneoidea</taxon>
        <taxon>Nephilidae</taxon>
        <taxon>Trichonephila</taxon>
    </lineage>
</organism>
<dbReference type="EMBL" id="BMAU01021354">
    <property type="protein sequence ID" value="GFY20089.1"/>
    <property type="molecule type" value="Genomic_DNA"/>
</dbReference>
<evidence type="ECO:0000313" key="1">
    <source>
        <dbReference type="EMBL" id="GFY20089.1"/>
    </source>
</evidence>
<comment type="caution">
    <text evidence="1">The sequence shown here is derived from an EMBL/GenBank/DDBJ whole genome shotgun (WGS) entry which is preliminary data.</text>
</comment>
<dbReference type="Proteomes" id="UP000887159">
    <property type="component" value="Unassembled WGS sequence"/>
</dbReference>
<accession>A0A8X6VND4</accession>
<dbReference type="AlphaFoldDB" id="A0A8X6VND4"/>
<dbReference type="InterPro" id="IPR036397">
    <property type="entry name" value="RNaseH_sf"/>
</dbReference>
<keyword evidence="2" id="KW-1185">Reference proteome</keyword>
<dbReference type="Gene3D" id="3.30.420.10">
    <property type="entry name" value="Ribonuclease H-like superfamily/Ribonuclease H"/>
    <property type="match status" value="1"/>
</dbReference>
<gene>
    <name evidence="1" type="primary">RF55_26489</name>
    <name evidence="1" type="ORF">TNCV_2147821</name>
</gene>
<evidence type="ECO:0000313" key="2">
    <source>
        <dbReference type="Proteomes" id="UP000887159"/>
    </source>
</evidence>
<dbReference type="GO" id="GO:0003676">
    <property type="term" value="F:nucleic acid binding"/>
    <property type="evidence" value="ECO:0007669"/>
    <property type="project" value="InterPro"/>
</dbReference>
<reference evidence="1" key="1">
    <citation type="submission" date="2020-08" db="EMBL/GenBank/DDBJ databases">
        <title>Multicomponent nature underlies the extraordinary mechanical properties of spider dragline silk.</title>
        <authorList>
            <person name="Kono N."/>
            <person name="Nakamura H."/>
            <person name="Mori M."/>
            <person name="Yoshida Y."/>
            <person name="Ohtoshi R."/>
            <person name="Malay A.D."/>
            <person name="Moran D.A.P."/>
            <person name="Tomita M."/>
            <person name="Numata K."/>
            <person name="Arakawa K."/>
        </authorList>
    </citation>
    <scope>NUCLEOTIDE SEQUENCE</scope>
</reference>
<name>A0A8X6VND4_TRICX</name>
<sequence>MSDESRFQLNRAGELVRVWRQSHEAMDPIGQKRTFEANGGSVMEHSSKFKHFRWPPKSPDMNIMEYIWYALQRAVQKRSPLPLTPTDLWKALQDSWCQLPLTLLQI</sequence>
<protein>
    <submittedName>
        <fullName evidence="1">Transposable element tcb2 transposase</fullName>
    </submittedName>
</protein>